<dbReference type="EMBL" id="BMVN01000088">
    <property type="protein sequence ID" value="GHA73100.1"/>
    <property type="molecule type" value="Genomic_DNA"/>
</dbReference>
<dbReference type="Pfam" id="PF04326">
    <property type="entry name" value="SLFN_AlbA_2"/>
    <property type="match status" value="1"/>
</dbReference>
<dbReference type="Proteomes" id="UP000653644">
    <property type="component" value="Unassembled WGS sequence"/>
</dbReference>
<evidence type="ECO:0000259" key="1">
    <source>
        <dbReference type="Pfam" id="PF04326"/>
    </source>
</evidence>
<evidence type="ECO:0000313" key="2">
    <source>
        <dbReference type="EMBL" id="GHA73100.1"/>
    </source>
</evidence>
<evidence type="ECO:0000313" key="3">
    <source>
        <dbReference type="Proteomes" id="UP000653644"/>
    </source>
</evidence>
<proteinExistence type="predicted"/>
<accession>A0ABQ3DBA4</accession>
<name>A0ABQ3DBA4_9ACTN</name>
<organism evidence="2 3">
    <name type="scientific">Streptomyces canarius</name>
    <dbReference type="NCBI Taxonomy" id="285453"/>
    <lineage>
        <taxon>Bacteria</taxon>
        <taxon>Bacillati</taxon>
        <taxon>Actinomycetota</taxon>
        <taxon>Actinomycetes</taxon>
        <taxon>Kitasatosporales</taxon>
        <taxon>Streptomycetaceae</taxon>
        <taxon>Streptomyces</taxon>
    </lineage>
</organism>
<protein>
    <recommendedName>
        <fullName evidence="1">Schlafen AlbA-2 domain-containing protein</fullName>
    </recommendedName>
</protein>
<dbReference type="Gene3D" id="3.30.950.30">
    <property type="entry name" value="Schlafen, AAA domain"/>
    <property type="match status" value="1"/>
</dbReference>
<gene>
    <name evidence="2" type="ORF">GCM10010345_89900</name>
</gene>
<dbReference type="InterPro" id="IPR038461">
    <property type="entry name" value="Schlafen_AlbA_2_dom_sf"/>
</dbReference>
<dbReference type="RefSeq" id="WP_189894952.1">
    <property type="nucleotide sequence ID" value="NZ_BMVN01000088.1"/>
</dbReference>
<sequence>MVALRSRRLEGIFGARLDAVSHAQVTTLVTNTVTESHDLDFKAELYGRSEKSKRDLAGDVAALANTSGGVLVLGIAEDNQAWATAAPEVALDNAEQDRIRQIVSELVHPTPVIDVIPVDNPQRPGHGFLLIAVPRSPMAPHAVKVDKGLRYPRRYGTTTTYLAEPQVAAAYRERFAGFQNRFEDLAKLEGQLIDRLDVSDQTFVAVTLVPDLAGDFVLNKKTLNEFEQEVRAKDPHVIQRGITFQNTSVGSRRLIAHGNSNAATATYLACELHQSGAGAFAAFIDHRRSEQTGAPSTPISRIGDEDLVVGVLFRPALPRPPRP</sequence>
<reference evidence="3" key="1">
    <citation type="journal article" date="2019" name="Int. J. Syst. Evol. Microbiol.">
        <title>The Global Catalogue of Microorganisms (GCM) 10K type strain sequencing project: providing services to taxonomists for standard genome sequencing and annotation.</title>
        <authorList>
            <consortium name="The Broad Institute Genomics Platform"/>
            <consortium name="The Broad Institute Genome Sequencing Center for Infectious Disease"/>
            <person name="Wu L."/>
            <person name="Ma J."/>
        </authorList>
    </citation>
    <scope>NUCLEOTIDE SEQUENCE [LARGE SCALE GENOMIC DNA]</scope>
    <source>
        <strain evidence="3">JCM 4733</strain>
    </source>
</reference>
<dbReference type="InterPro" id="IPR007421">
    <property type="entry name" value="Schlafen_AlbA_2_dom"/>
</dbReference>
<feature type="domain" description="Schlafen AlbA-2" evidence="1">
    <location>
        <begin position="35"/>
        <end position="155"/>
    </location>
</feature>
<keyword evidence="3" id="KW-1185">Reference proteome</keyword>
<comment type="caution">
    <text evidence="2">The sequence shown here is derived from an EMBL/GenBank/DDBJ whole genome shotgun (WGS) entry which is preliminary data.</text>
</comment>